<dbReference type="PANTHER" id="PTHR33734">
    <property type="entry name" value="LYSM DOMAIN-CONTAINING GPI-ANCHORED PROTEIN 2"/>
    <property type="match status" value="1"/>
</dbReference>
<dbReference type="GO" id="GO:0008932">
    <property type="term" value="F:lytic endotransglycosylase activity"/>
    <property type="evidence" value="ECO:0007669"/>
    <property type="project" value="TreeGrafter"/>
</dbReference>
<gene>
    <name evidence="2" type="ORF">EDC14_100636</name>
</gene>
<dbReference type="EMBL" id="SLUN01000006">
    <property type="protein sequence ID" value="TCL72328.1"/>
    <property type="molecule type" value="Genomic_DNA"/>
</dbReference>
<dbReference type="InterPro" id="IPR036779">
    <property type="entry name" value="LysM_dom_sf"/>
</dbReference>
<dbReference type="SUPFAM" id="SSF54106">
    <property type="entry name" value="LysM domain"/>
    <property type="match status" value="2"/>
</dbReference>
<feature type="domain" description="LysM" evidence="1">
    <location>
        <begin position="80"/>
        <end position="124"/>
    </location>
</feature>
<dbReference type="CDD" id="cd00118">
    <property type="entry name" value="LysM"/>
    <property type="match status" value="2"/>
</dbReference>
<dbReference type="OrthoDB" id="9811296at2"/>
<evidence type="ECO:0000313" key="2">
    <source>
        <dbReference type="EMBL" id="TCL72328.1"/>
    </source>
</evidence>
<dbReference type="InterPro" id="IPR018392">
    <property type="entry name" value="LysM"/>
</dbReference>
<sequence>MSIHNHSLYPEADPPCPAGSAAHTVRAGDTFYSIAQRLGTTVAAIAAFNPGVNPNALRVGQSLCVPGTGAGPSPGTCSGTRYTIRSGDTFYTLAARYGVTVQAITAANPGVNPSRLTVGQTICIPGTAPQQPALIPTPFCSLLRPVLAVIPPDADIPIGSATVRQVAMSTRAYTIAAAPLPNPSAFGDYDSYAGVLSLITDNPAAPRETVTIRLVASGFGDQLITWSGTTITAWPPIVGDTAEIRPLNTGSGSQGSALLHGDLLPCQG</sequence>
<organism evidence="2 3">
    <name type="scientific">Hydrogenispora ethanolica</name>
    <dbReference type="NCBI Taxonomy" id="1082276"/>
    <lineage>
        <taxon>Bacteria</taxon>
        <taxon>Bacillati</taxon>
        <taxon>Bacillota</taxon>
        <taxon>Hydrogenispora</taxon>
    </lineage>
</organism>
<feature type="domain" description="LysM" evidence="1">
    <location>
        <begin position="21"/>
        <end position="65"/>
    </location>
</feature>
<evidence type="ECO:0000313" key="3">
    <source>
        <dbReference type="Proteomes" id="UP000295008"/>
    </source>
</evidence>
<accession>A0A4R1RZT4</accession>
<dbReference type="SMART" id="SM00257">
    <property type="entry name" value="LysM"/>
    <property type="match status" value="2"/>
</dbReference>
<dbReference type="Pfam" id="PF26349">
    <property type="entry name" value="YoqH"/>
    <property type="match status" value="1"/>
</dbReference>
<dbReference type="PANTHER" id="PTHR33734:SF22">
    <property type="entry name" value="MEMBRANE-BOUND LYTIC MUREIN TRANSGLYCOSYLASE D"/>
    <property type="match status" value="1"/>
</dbReference>
<keyword evidence="3" id="KW-1185">Reference proteome</keyword>
<dbReference type="Gene3D" id="3.10.350.10">
    <property type="entry name" value="LysM domain"/>
    <property type="match status" value="2"/>
</dbReference>
<protein>
    <submittedName>
        <fullName evidence="2">LysM repeat protein</fullName>
    </submittedName>
</protein>
<reference evidence="2 3" key="1">
    <citation type="submission" date="2019-03" db="EMBL/GenBank/DDBJ databases">
        <title>Genomic Encyclopedia of Type Strains, Phase IV (KMG-IV): sequencing the most valuable type-strain genomes for metagenomic binning, comparative biology and taxonomic classification.</title>
        <authorList>
            <person name="Goeker M."/>
        </authorList>
    </citation>
    <scope>NUCLEOTIDE SEQUENCE [LARGE SCALE GENOMIC DNA]</scope>
    <source>
        <strain evidence="2 3">LX-B</strain>
    </source>
</reference>
<name>A0A4R1RZT4_HYDET</name>
<dbReference type="PROSITE" id="PS51782">
    <property type="entry name" value="LYSM"/>
    <property type="match status" value="2"/>
</dbReference>
<proteinExistence type="predicted"/>
<dbReference type="Proteomes" id="UP000295008">
    <property type="component" value="Unassembled WGS sequence"/>
</dbReference>
<dbReference type="RefSeq" id="WP_132013540.1">
    <property type="nucleotide sequence ID" value="NZ_SLUN01000006.1"/>
</dbReference>
<dbReference type="AlphaFoldDB" id="A0A4R1RZT4"/>
<comment type="caution">
    <text evidence="2">The sequence shown here is derived from an EMBL/GenBank/DDBJ whole genome shotgun (WGS) entry which is preliminary data.</text>
</comment>
<dbReference type="InterPro" id="IPR058968">
    <property type="entry name" value="YoqH-like"/>
</dbReference>
<evidence type="ECO:0000259" key="1">
    <source>
        <dbReference type="PROSITE" id="PS51782"/>
    </source>
</evidence>
<dbReference type="Pfam" id="PF01476">
    <property type="entry name" value="LysM"/>
    <property type="match status" value="2"/>
</dbReference>